<gene>
    <name evidence="1" type="ordered locus">Taci_0842</name>
</gene>
<dbReference type="RefSeq" id="WP_012869590.1">
    <property type="nucleotide sequence ID" value="NC_013522.1"/>
</dbReference>
<evidence type="ECO:0000313" key="1">
    <source>
        <dbReference type="EMBL" id="ACZ19075.1"/>
    </source>
</evidence>
<sequence>MGLKHLPAPTAIIVGLLSFVCLSFTPGPALGSEDEVLFSIRIPLEVGDTVTVASPDGKIKQVGRVVALPDRTRWPSYTATKWGRPGTVAASAVNAIHLLVGLENGKGRTMSLTPANTIAPAAGPGASVVIDSPAGEGIFGAWAPAVGNPVFVVRPGGDIAPLSNGNLPSPGDTLEISVTSSSMPYLVEIENRPGGRVFAYYSSYRTEVIGRVLRPVQGVGRFEGTLFQEVGRIRANHPGVIDVSTSPDGQIGGFQIVPWEHSRSPEMLNLWNMTQWMVIAPEDGESPLGGTPPLFQGGLVPGPASSESLWDIWSTYGRRPLVMCRLNGGPWVRLPVATGRDDLALKDLTHIRIYFPTHQEPLSN</sequence>
<organism evidence="1 2">
    <name type="scientific">Thermanaerovibrio acidaminovorans (strain ATCC 49978 / DSM 6589 / Su883)</name>
    <name type="common">Selenomonas acidaminovorans</name>
    <dbReference type="NCBI Taxonomy" id="525903"/>
    <lineage>
        <taxon>Bacteria</taxon>
        <taxon>Thermotogati</taxon>
        <taxon>Synergistota</taxon>
        <taxon>Synergistia</taxon>
        <taxon>Synergistales</taxon>
        <taxon>Synergistaceae</taxon>
        <taxon>Thermanaerovibrio</taxon>
    </lineage>
</organism>
<dbReference type="Proteomes" id="UP000002030">
    <property type="component" value="Chromosome"/>
</dbReference>
<name>D1B9X2_THEAS</name>
<proteinExistence type="predicted"/>
<dbReference type="eggNOG" id="ENOG502Z7R1">
    <property type="taxonomic scope" value="Bacteria"/>
</dbReference>
<dbReference type="KEGG" id="tai:Taci_0842"/>
<dbReference type="HOGENOM" id="CLU_051845_0_0_0"/>
<dbReference type="OrthoDB" id="2152at2"/>
<dbReference type="AlphaFoldDB" id="D1B9X2"/>
<evidence type="ECO:0000313" key="2">
    <source>
        <dbReference type="Proteomes" id="UP000002030"/>
    </source>
</evidence>
<keyword evidence="2" id="KW-1185">Reference proteome</keyword>
<accession>D1B9X2</accession>
<protein>
    <submittedName>
        <fullName evidence="1">Uncharacterized protein</fullName>
    </submittedName>
</protein>
<dbReference type="EnsemblBacteria" id="ACZ19075">
    <property type="protein sequence ID" value="ACZ19075"/>
    <property type="gene ID" value="Taci_0842"/>
</dbReference>
<dbReference type="EMBL" id="CP001818">
    <property type="protein sequence ID" value="ACZ19075.1"/>
    <property type="molecule type" value="Genomic_DNA"/>
</dbReference>
<reference evidence="1 2" key="1">
    <citation type="journal article" date="2009" name="Stand. Genomic Sci.">
        <title>Complete genome sequence of Thermanaerovibrio acidaminovorans type strain (Su883).</title>
        <authorList>
            <person name="Chovatia M."/>
            <person name="Sikorski J."/>
            <person name="Schroder M."/>
            <person name="Lapidus A."/>
            <person name="Nolan M."/>
            <person name="Tice H."/>
            <person name="Glavina Del Rio T."/>
            <person name="Copeland A."/>
            <person name="Cheng J.F."/>
            <person name="Lucas S."/>
            <person name="Chen F."/>
            <person name="Bruce D."/>
            <person name="Goodwin L."/>
            <person name="Pitluck S."/>
            <person name="Ivanova N."/>
            <person name="Mavromatis K."/>
            <person name="Ovchinnikova G."/>
            <person name="Pati A."/>
            <person name="Chen A."/>
            <person name="Palaniappan K."/>
            <person name="Land M."/>
            <person name="Hauser L."/>
            <person name="Chang Y.J."/>
            <person name="Jeffries C.D."/>
            <person name="Chain P."/>
            <person name="Saunders E."/>
            <person name="Detter J.C."/>
            <person name="Brettin T."/>
            <person name="Rohde M."/>
            <person name="Goker M."/>
            <person name="Spring S."/>
            <person name="Bristow J."/>
            <person name="Markowitz V."/>
            <person name="Hugenholtz P."/>
            <person name="Kyrpides N.C."/>
            <person name="Klenk H.P."/>
            <person name="Eisen J.A."/>
        </authorList>
    </citation>
    <scope>NUCLEOTIDE SEQUENCE [LARGE SCALE GENOMIC DNA]</scope>
    <source>
        <strain evidence="2">ATCC 49978 / DSM 6589 / Su883</strain>
    </source>
</reference>